<dbReference type="AlphaFoldDB" id="A0A9D4JWG0"/>
<gene>
    <name evidence="1" type="ORF">DPMN_127376</name>
</gene>
<dbReference type="Proteomes" id="UP000828390">
    <property type="component" value="Unassembled WGS sequence"/>
</dbReference>
<accession>A0A9D4JWG0</accession>
<name>A0A9D4JWG0_DREPO</name>
<evidence type="ECO:0000313" key="2">
    <source>
        <dbReference type="Proteomes" id="UP000828390"/>
    </source>
</evidence>
<protein>
    <recommendedName>
        <fullName evidence="3">Protease inhibitor</fullName>
    </recommendedName>
</protein>
<reference evidence="1" key="2">
    <citation type="submission" date="2020-11" db="EMBL/GenBank/DDBJ databases">
        <authorList>
            <person name="McCartney M.A."/>
            <person name="Auch B."/>
            <person name="Kono T."/>
            <person name="Mallez S."/>
            <person name="Becker A."/>
            <person name="Gohl D.M."/>
            <person name="Silverstein K.A.T."/>
            <person name="Koren S."/>
            <person name="Bechman K.B."/>
            <person name="Herman A."/>
            <person name="Abrahante J.E."/>
            <person name="Garbe J."/>
        </authorList>
    </citation>
    <scope>NUCLEOTIDE SEQUENCE</scope>
    <source>
        <strain evidence="1">Duluth1</strain>
        <tissue evidence="1">Whole animal</tissue>
    </source>
</reference>
<reference evidence="1" key="1">
    <citation type="journal article" date="2019" name="bioRxiv">
        <title>The Genome of the Zebra Mussel, Dreissena polymorpha: A Resource for Invasive Species Research.</title>
        <authorList>
            <person name="McCartney M.A."/>
            <person name="Auch B."/>
            <person name="Kono T."/>
            <person name="Mallez S."/>
            <person name="Zhang Y."/>
            <person name="Obille A."/>
            <person name="Becker A."/>
            <person name="Abrahante J.E."/>
            <person name="Garbe J."/>
            <person name="Badalamenti J.P."/>
            <person name="Herman A."/>
            <person name="Mangelson H."/>
            <person name="Liachko I."/>
            <person name="Sullivan S."/>
            <person name="Sone E.D."/>
            <person name="Koren S."/>
            <person name="Silverstein K.A.T."/>
            <person name="Beckman K.B."/>
            <person name="Gohl D.M."/>
        </authorList>
    </citation>
    <scope>NUCLEOTIDE SEQUENCE</scope>
    <source>
        <strain evidence="1">Duluth1</strain>
        <tissue evidence="1">Whole animal</tissue>
    </source>
</reference>
<evidence type="ECO:0000313" key="1">
    <source>
        <dbReference type="EMBL" id="KAH3825499.1"/>
    </source>
</evidence>
<evidence type="ECO:0008006" key="3">
    <source>
        <dbReference type="Google" id="ProtNLM"/>
    </source>
</evidence>
<dbReference type="EMBL" id="JAIWYP010000005">
    <property type="protein sequence ID" value="KAH3825499.1"/>
    <property type="molecule type" value="Genomic_DNA"/>
</dbReference>
<keyword evidence="2" id="KW-1185">Reference proteome</keyword>
<sequence length="96" mass="10403">MYVVVSVAIADEGSCNGRLKKYPNGSVFLDQDCNKCHCINGNIICTIMNGCEVPPGVCRFNGNTFYEGESIGHPDDCITCKCKEDGNLLCTLTCDL</sequence>
<dbReference type="SUPFAM" id="SSF57603">
    <property type="entry name" value="FnI-like domain"/>
    <property type="match status" value="1"/>
</dbReference>
<comment type="caution">
    <text evidence="1">The sequence shown here is derived from an EMBL/GenBank/DDBJ whole genome shotgun (WGS) entry which is preliminary data.</text>
</comment>
<proteinExistence type="predicted"/>
<organism evidence="1 2">
    <name type="scientific">Dreissena polymorpha</name>
    <name type="common">Zebra mussel</name>
    <name type="synonym">Mytilus polymorpha</name>
    <dbReference type="NCBI Taxonomy" id="45954"/>
    <lineage>
        <taxon>Eukaryota</taxon>
        <taxon>Metazoa</taxon>
        <taxon>Spiralia</taxon>
        <taxon>Lophotrochozoa</taxon>
        <taxon>Mollusca</taxon>
        <taxon>Bivalvia</taxon>
        <taxon>Autobranchia</taxon>
        <taxon>Heteroconchia</taxon>
        <taxon>Euheterodonta</taxon>
        <taxon>Imparidentia</taxon>
        <taxon>Neoheterodontei</taxon>
        <taxon>Myida</taxon>
        <taxon>Dreissenoidea</taxon>
        <taxon>Dreissenidae</taxon>
        <taxon>Dreissena</taxon>
    </lineage>
</organism>
<dbReference type="Gene3D" id="2.10.70.10">
    <property type="entry name" value="Complement Module, domain 1"/>
    <property type="match status" value="2"/>
</dbReference>